<accession>A0A6V7YC86</accession>
<sequence length="53" mass="5769">MGFAAPCSRFARPSTLLATPLESTIRGLSVLFPSFSSSISRGWQGYPIFCIRS</sequence>
<comment type="caution">
    <text evidence="1">The sequence shown here is derived from an EMBL/GenBank/DDBJ whole genome shotgun (WGS) entry which is preliminary data.</text>
</comment>
<evidence type="ECO:0000313" key="2">
    <source>
        <dbReference type="Proteomes" id="UP000580250"/>
    </source>
</evidence>
<name>A0A6V7YC86_MELEN</name>
<gene>
    <name evidence="1" type="ORF">MENT_LOCUS63262</name>
</gene>
<protein>
    <submittedName>
        <fullName evidence="1">Uncharacterized protein</fullName>
    </submittedName>
</protein>
<dbReference type="Proteomes" id="UP000580250">
    <property type="component" value="Unassembled WGS sequence"/>
</dbReference>
<evidence type="ECO:0000313" key="1">
    <source>
        <dbReference type="EMBL" id="CAD2209136.1"/>
    </source>
</evidence>
<reference evidence="1 2" key="1">
    <citation type="submission" date="2020-08" db="EMBL/GenBank/DDBJ databases">
        <authorList>
            <person name="Koutsovoulos G."/>
            <person name="Danchin GJ E."/>
        </authorList>
    </citation>
    <scope>NUCLEOTIDE SEQUENCE [LARGE SCALE GENOMIC DNA]</scope>
</reference>
<organism evidence="1 2">
    <name type="scientific">Meloidogyne enterolobii</name>
    <name type="common">Root-knot nematode worm</name>
    <name type="synonym">Meloidogyne mayaguensis</name>
    <dbReference type="NCBI Taxonomy" id="390850"/>
    <lineage>
        <taxon>Eukaryota</taxon>
        <taxon>Metazoa</taxon>
        <taxon>Ecdysozoa</taxon>
        <taxon>Nematoda</taxon>
        <taxon>Chromadorea</taxon>
        <taxon>Rhabditida</taxon>
        <taxon>Tylenchina</taxon>
        <taxon>Tylenchomorpha</taxon>
        <taxon>Tylenchoidea</taxon>
        <taxon>Meloidogynidae</taxon>
        <taxon>Meloidogyninae</taxon>
        <taxon>Meloidogyne</taxon>
    </lineage>
</organism>
<dbReference type="AlphaFoldDB" id="A0A6V7YC86"/>
<proteinExistence type="predicted"/>
<dbReference type="EMBL" id="CAJEWN010004019">
    <property type="protein sequence ID" value="CAD2209136.1"/>
    <property type="molecule type" value="Genomic_DNA"/>
</dbReference>